<sequence>MKNSLESPEPENNSNADPSDTLPPLMSNLEIEKKTEESPRRQQEGEHDPIKHANSILAFFHDAIEDLDDAASSDVGTTIPDKVASREDFEALIPEDPDDWTEEMWDYCYQQEQEDMRNFAEQQVRKRLADISKSNLNTVCSVEERSMLHHLAGCWVEREGTGSGWVLGGLRDSRGFGATFAT</sequence>
<accession>A0A6J5VRD3</accession>
<organism evidence="2 3">
    <name type="scientific">Prunus armeniaca</name>
    <name type="common">Apricot</name>
    <name type="synonym">Armeniaca vulgaris</name>
    <dbReference type="NCBI Taxonomy" id="36596"/>
    <lineage>
        <taxon>Eukaryota</taxon>
        <taxon>Viridiplantae</taxon>
        <taxon>Streptophyta</taxon>
        <taxon>Embryophyta</taxon>
        <taxon>Tracheophyta</taxon>
        <taxon>Spermatophyta</taxon>
        <taxon>Magnoliopsida</taxon>
        <taxon>eudicotyledons</taxon>
        <taxon>Gunneridae</taxon>
        <taxon>Pentapetalae</taxon>
        <taxon>rosids</taxon>
        <taxon>fabids</taxon>
        <taxon>Rosales</taxon>
        <taxon>Rosaceae</taxon>
        <taxon>Amygdaloideae</taxon>
        <taxon>Amygdaleae</taxon>
        <taxon>Prunus</taxon>
    </lineage>
</organism>
<dbReference type="EMBL" id="CAEKDK010000008">
    <property type="protein sequence ID" value="CAB4291476.1"/>
    <property type="molecule type" value="Genomic_DNA"/>
</dbReference>
<proteinExistence type="predicted"/>
<feature type="compositionally biased region" description="Basic and acidic residues" evidence="1">
    <location>
        <begin position="30"/>
        <end position="48"/>
    </location>
</feature>
<dbReference type="AlphaFoldDB" id="A0A6J5VRD3"/>
<protein>
    <submittedName>
        <fullName evidence="2">Uncharacterized protein</fullName>
    </submittedName>
</protein>
<dbReference type="Proteomes" id="UP000507222">
    <property type="component" value="Unassembled WGS sequence"/>
</dbReference>
<feature type="region of interest" description="Disordered" evidence="1">
    <location>
        <begin position="1"/>
        <end position="48"/>
    </location>
</feature>
<gene>
    <name evidence="2" type="ORF">CURHAP_LOCUS51818</name>
</gene>
<evidence type="ECO:0000313" key="2">
    <source>
        <dbReference type="EMBL" id="CAB4291476.1"/>
    </source>
</evidence>
<evidence type="ECO:0000313" key="3">
    <source>
        <dbReference type="Proteomes" id="UP000507222"/>
    </source>
</evidence>
<reference evidence="2 3" key="1">
    <citation type="submission" date="2020-05" db="EMBL/GenBank/DDBJ databases">
        <authorList>
            <person name="Campoy J."/>
            <person name="Schneeberger K."/>
            <person name="Spophaly S."/>
        </authorList>
    </citation>
    <scope>NUCLEOTIDE SEQUENCE [LARGE SCALE GENOMIC DNA]</scope>
    <source>
        <strain evidence="2">PruArmRojPasFocal</strain>
    </source>
</reference>
<feature type="compositionally biased region" description="Polar residues" evidence="1">
    <location>
        <begin position="1"/>
        <end position="18"/>
    </location>
</feature>
<evidence type="ECO:0000256" key="1">
    <source>
        <dbReference type="SAM" id="MobiDB-lite"/>
    </source>
</evidence>
<name>A0A6J5VRD3_PRUAR</name>